<evidence type="ECO:0000256" key="6">
    <source>
        <dbReference type="ARBA" id="ARBA00022898"/>
    </source>
</evidence>
<comment type="caution">
    <text evidence="12">The sequence shown here is derived from an EMBL/GenBank/DDBJ whole genome shotgun (WGS) entry which is preliminary data.</text>
</comment>
<dbReference type="InterPro" id="IPR020578">
    <property type="entry name" value="Aminotrans_V_PyrdxlP_BS"/>
</dbReference>
<dbReference type="Proteomes" id="UP000029050">
    <property type="component" value="Unassembled WGS sequence"/>
</dbReference>
<dbReference type="eggNOG" id="COG1104">
    <property type="taxonomic scope" value="Bacteria"/>
</dbReference>
<evidence type="ECO:0000256" key="3">
    <source>
        <dbReference type="ARBA" id="ARBA00012239"/>
    </source>
</evidence>
<name>A0A087CF99_9BIFI</name>
<sequence length="439" mass="45538">MSGAVADGGAAEEFVYLDAAATEAADPEVVKAMLPYMIQEFGNPSSVHTQGKAAASVLRRAREEVASRLGARAGDVIFTSGGTESDNLAIKGIALGIRARQAEQQGMRDRRLSLPVPDAARSDDARRPIGVAADDGPALRREIVISAVEHSAVRESARWLERNAGFRVIEIPVDGQGHVDVGCLKDCVGPETALVSVMLASNEVGTIQPISRIAEIAHAQGAFIHTDAVQAAGLIPVSMRDLGVDAISLSGHKFGTPKGIGALIMRSTVPYEDLISGGGQEHGIRSGTENVAGAVALAVALNKALEHLPDRSAALSATARRLTMALCDAVPEVMVTGDPVHRLPGHVSLILPGVSGEALLVELDAHGISCSSGSACAVGRTEASPTLLAMGFDAAAAKASLRMTFRSPISDATIDRVAVIVKDAASRLNPHVEHVGRNS</sequence>
<evidence type="ECO:0000313" key="13">
    <source>
        <dbReference type="Proteomes" id="UP000029050"/>
    </source>
</evidence>
<dbReference type="Gene3D" id="3.90.1150.10">
    <property type="entry name" value="Aspartate Aminotransferase, domain 1"/>
    <property type="match status" value="1"/>
</dbReference>
<dbReference type="GO" id="GO:0046872">
    <property type="term" value="F:metal ion binding"/>
    <property type="evidence" value="ECO:0007669"/>
    <property type="project" value="UniProtKB-KW"/>
</dbReference>
<dbReference type="GO" id="GO:0031071">
    <property type="term" value="F:cysteine desulfurase activity"/>
    <property type="evidence" value="ECO:0007669"/>
    <property type="project" value="UniProtKB-EC"/>
</dbReference>
<comment type="catalytic activity">
    <reaction evidence="9">
        <text>(sulfur carrier)-H + L-cysteine = (sulfur carrier)-SH + L-alanine</text>
        <dbReference type="Rhea" id="RHEA:43892"/>
        <dbReference type="Rhea" id="RHEA-COMP:14737"/>
        <dbReference type="Rhea" id="RHEA-COMP:14739"/>
        <dbReference type="ChEBI" id="CHEBI:29917"/>
        <dbReference type="ChEBI" id="CHEBI:35235"/>
        <dbReference type="ChEBI" id="CHEBI:57972"/>
        <dbReference type="ChEBI" id="CHEBI:64428"/>
        <dbReference type="EC" id="2.8.1.7"/>
    </reaction>
</comment>
<dbReference type="Pfam" id="PF00266">
    <property type="entry name" value="Aminotran_5"/>
    <property type="match status" value="2"/>
</dbReference>
<dbReference type="GO" id="GO:0051536">
    <property type="term" value="F:iron-sulfur cluster binding"/>
    <property type="evidence" value="ECO:0007669"/>
    <property type="project" value="UniProtKB-KW"/>
</dbReference>
<dbReference type="InterPro" id="IPR015422">
    <property type="entry name" value="PyrdxlP-dep_Trfase_small"/>
</dbReference>
<dbReference type="Gene3D" id="3.40.640.10">
    <property type="entry name" value="Type I PLP-dependent aspartate aminotransferase-like (Major domain)"/>
    <property type="match status" value="1"/>
</dbReference>
<keyword evidence="4 12" id="KW-0808">Transferase</keyword>
<dbReference type="InterPro" id="IPR015421">
    <property type="entry name" value="PyrdxlP-dep_Trfase_major"/>
</dbReference>
<dbReference type="RefSeq" id="WP_051921690.1">
    <property type="nucleotide sequence ID" value="NZ_JGZI01000009.1"/>
</dbReference>
<comment type="cofactor">
    <cofactor evidence="1 10">
        <name>pyridoxal 5'-phosphate</name>
        <dbReference type="ChEBI" id="CHEBI:597326"/>
    </cofactor>
</comment>
<evidence type="ECO:0000256" key="5">
    <source>
        <dbReference type="ARBA" id="ARBA00022723"/>
    </source>
</evidence>
<comment type="similarity">
    <text evidence="2">Belongs to the class-V pyridoxal-phosphate-dependent aminotransferase family. NifS/IscS subfamily.</text>
</comment>
<dbReference type="Gene3D" id="1.10.260.50">
    <property type="match status" value="1"/>
</dbReference>
<evidence type="ECO:0000313" key="12">
    <source>
        <dbReference type="EMBL" id="KFI81949.1"/>
    </source>
</evidence>
<feature type="domain" description="Aminotransferase class V" evidence="11">
    <location>
        <begin position="140"/>
        <end position="388"/>
    </location>
</feature>
<dbReference type="GeneID" id="98300002"/>
<accession>A0A087CF99</accession>
<evidence type="ECO:0000259" key="11">
    <source>
        <dbReference type="Pfam" id="PF00266"/>
    </source>
</evidence>
<protein>
    <recommendedName>
        <fullName evidence="3">cysteine desulfurase</fullName>
        <ecNumber evidence="3">2.8.1.7</ecNumber>
    </recommendedName>
</protein>
<dbReference type="EC" id="2.8.1.7" evidence="3"/>
<dbReference type="EMBL" id="JGZI01000009">
    <property type="protein sequence ID" value="KFI81949.1"/>
    <property type="molecule type" value="Genomic_DNA"/>
</dbReference>
<dbReference type="InterPro" id="IPR015424">
    <property type="entry name" value="PyrdxlP-dep_Trfase"/>
</dbReference>
<evidence type="ECO:0000256" key="8">
    <source>
        <dbReference type="ARBA" id="ARBA00023014"/>
    </source>
</evidence>
<gene>
    <name evidence="12" type="ORF">BPSY_0797</name>
</gene>
<evidence type="ECO:0000256" key="10">
    <source>
        <dbReference type="RuleBase" id="RU004504"/>
    </source>
</evidence>
<dbReference type="PANTHER" id="PTHR11601">
    <property type="entry name" value="CYSTEINE DESULFURYLASE FAMILY MEMBER"/>
    <property type="match status" value="1"/>
</dbReference>
<evidence type="ECO:0000256" key="1">
    <source>
        <dbReference type="ARBA" id="ARBA00001933"/>
    </source>
</evidence>
<dbReference type="SUPFAM" id="SSF53383">
    <property type="entry name" value="PLP-dependent transferases"/>
    <property type="match status" value="1"/>
</dbReference>
<keyword evidence="6" id="KW-0663">Pyridoxal phosphate</keyword>
<organism evidence="12 13">
    <name type="scientific">Bifidobacterium psychraerophilum</name>
    <dbReference type="NCBI Taxonomy" id="218140"/>
    <lineage>
        <taxon>Bacteria</taxon>
        <taxon>Bacillati</taxon>
        <taxon>Actinomycetota</taxon>
        <taxon>Actinomycetes</taxon>
        <taxon>Bifidobacteriales</taxon>
        <taxon>Bifidobacteriaceae</taxon>
        <taxon>Bifidobacterium</taxon>
    </lineage>
</organism>
<dbReference type="InterPro" id="IPR000192">
    <property type="entry name" value="Aminotrans_V_dom"/>
</dbReference>
<dbReference type="PANTHER" id="PTHR11601:SF34">
    <property type="entry name" value="CYSTEINE DESULFURASE"/>
    <property type="match status" value="1"/>
</dbReference>
<feature type="domain" description="Aminotransferase class V" evidence="11">
    <location>
        <begin position="15"/>
        <end position="95"/>
    </location>
</feature>
<dbReference type="InterPro" id="IPR016454">
    <property type="entry name" value="Cysteine_dSase"/>
</dbReference>
<keyword evidence="13" id="KW-1185">Reference proteome</keyword>
<dbReference type="PIRSF" id="PIRSF005572">
    <property type="entry name" value="NifS"/>
    <property type="match status" value="1"/>
</dbReference>
<keyword evidence="7" id="KW-0408">Iron</keyword>
<dbReference type="STRING" id="218140.BPSY_0797"/>
<keyword evidence="8" id="KW-0411">Iron-sulfur</keyword>
<dbReference type="PROSITE" id="PS00595">
    <property type="entry name" value="AA_TRANSFER_CLASS_5"/>
    <property type="match status" value="1"/>
</dbReference>
<proteinExistence type="inferred from homology"/>
<keyword evidence="5" id="KW-0479">Metal-binding</keyword>
<dbReference type="AlphaFoldDB" id="A0A087CF99"/>
<evidence type="ECO:0000256" key="4">
    <source>
        <dbReference type="ARBA" id="ARBA00022679"/>
    </source>
</evidence>
<reference evidence="12 13" key="1">
    <citation type="submission" date="2014-03" db="EMBL/GenBank/DDBJ databases">
        <title>Genomics of Bifidobacteria.</title>
        <authorList>
            <person name="Ventura M."/>
            <person name="Milani C."/>
            <person name="Lugli G.A."/>
        </authorList>
    </citation>
    <scope>NUCLEOTIDE SEQUENCE [LARGE SCALE GENOMIC DNA]</scope>
    <source>
        <strain evidence="12 13">LMG 21775</strain>
    </source>
</reference>
<evidence type="ECO:0000256" key="2">
    <source>
        <dbReference type="ARBA" id="ARBA00006490"/>
    </source>
</evidence>
<evidence type="ECO:0000256" key="7">
    <source>
        <dbReference type="ARBA" id="ARBA00023004"/>
    </source>
</evidence>
<evidence type="ECO:0000256" key="9">
    <source>
        <dbReference type="ARBA" id="ARBA00050776"/>
    </source>
</evidence>